<dbReference type="Proteomes" id="UP000053593">
    <property type="component" value="Unassembled WGS sequence"/>
</dbReference>
<evidence type="ECO:0000313" key="2">
    <source>
        <dbReference type="EMBL" id="KIK60862.1"/>
    </source>
</evidence>
<proteinExistence type="predicted"/>
<dbReference type="OrthoDB" id="3269304at2759"/>
<evidence type="ECO:0000256" key="1">
    <source>
        <dbReference type="SAM" id="MobiDB-lite"/>
    </source>
</evidence>
<dbReference type="AlphaFoldDB" id="A0A0D0CPP8"/>
<evidence type="ECO:0000313" key="3">
    <source>
        <dbReference type="Proteomes" id="UP000053593"/>
    </source>
</evidence>
<dbReference type="EMBL" id="KN834773">
    <property type="protein sequence ID" value="KIK60862.1"/>
    <property type="molecule type" value="Genomic_DNA"/>
</dbReference>
<feature type="compositionally biased region" description="Polar residues" evidence="1">
    <location>
        <begin position="471"/>
        <end position="484"/>
    </location>
</feature>
<organism evidence="2 3">
    <name type="scientific">Collybiopsis luxurians FD-317 M1</name>
    <dbReference type="NCBI Taxonomy" id="944289"/>
    <lineage>
        <taxon>Eukaryota</taxon>
        <taxon>Fungi</taxon>
        <taxon>Dikarya</taxon>
        <taxon>Basidiomycota</taxon>
        <taxon>Agaricomycotina</taxon>
        <taxon>Agaricomycetes</taxon>
        <taxon>Agaricomycetidae</taxon>
        <taxon>Agaricales</taxon>
        <taxon>Marasmiineae</taxon>
        <taxon>Omphalotaceae</taxon>
        <taxon>Collybiopsis</taxon>
        <taxon>Collybiopsis luxurians</taxon>
    </lineage>
</organism>
<name>A0A0D0CPP8_9AGAR</name>
<sequence>MSQDNAQNAIPQNIIEPKIPHSPPPSYCSPANSPARHPSRDDIHDIIKHVYIPQYEKAVLKHDSLFGGTDNEKELQCWRKRTAGEIVRLVKTKVDPFVEVTVGVFGTAKDFEVIKCQFMNYRHNVMKMNPHKYAKAEGMQKNVTMSSKDAQKMVDKILTLQSPLTGRNLFKVQNLESSDGHRWKELWNKLTDKEKNESATDSLLMTSNQCVLAQALRQFITSLAHEGDLTTQHVCHGTSTRDFSRTWLAGLDPDQTYPHFIEKFIGPFEQWADKSLPFNGYLNSFTWDEDRFPKFPAVDLVRTSGEVFSQQFKGESLPWEELMQTPGNFYDTDHHPFPVAIKHPSKMVNLEPALMAQALKEMKTPFRFRQLERDDAEADVAGNAVAVAGVDPQPAVNSAASATETASASAIPTNAAATQMIMSTNSSADSVLSLTPLGSGTLAVGSSLFPQSIATAATPASALPTPTKATGSSNEAPQPVSFSPSRPMAVVTATAAAPAPMIFLADGDVTTATVEEGHNEKCKVSEEVAGAPSKKKAKHVLNGQGPAAPGRRSAQERHQVNRDGQLQTLTERGITNSGAKLGWEYVVVPVSPPKLCLPM</sequence>
<accession>A0A0D0CPP8</accession>
<feature type="compositionally biased region" description="Polar residues" evidence="1">
    <location>
        <begin position="1"/>
        <end position="11"/>
    </location>
</feature>
<gene>
    <name evidence="2" type="ORF">GYMLUDRAFT_244020</name>
</gene>
<protein>
    <submittedName>
        <fullName evidence="2">Uncharacterized protein</fullName>
    </submittedName>
</protein>
<keyword evidence="3" id="KW-1185">Reference proteome</keyword>
<feature type="region of interest" description="Disordered" evidence="1">
    <location>
        <begin position="528"/>
        <end position="564"/>
    </location>
</feature>
<dbReference type="HOGENOM" id="CLU_455646_0_0_1"/>
<reference evidence="2 3" key="1">
    <citation type="submission" date="2014-04" db="EMBL/GenBank/DDBJ databases">
        <title>Evolutionary Origins and Diversification of the Mycorrhizal Mutualists.</title>
        <authorList>
            <consortium name="DOE Joint Genome Institute"/>
            <consortium name="Mycorrhizal Genomics Consortium"/>
            <person name="Kohler A."/>
            <person name="Kuo A."/>
            <person name="Nagy L.G."/>
            <person name="Floudas D."/>
            <person name="Copeland A."/>
            <person name="Barry K.W."/>
            <person name="Cichocki N."/>
            <person name="Veneault-Fourrey C."/>
            <person name="LaButti K."/>
            <person name="Lindquist E.A."/>
            <person name="Lipzen A."/>
            <person name="Lundell T."/>
            <person name="Morin E."/>
            <person name="Murat C."/>
            <person name="Riley R."/>
            <person name="Ohm R."/>
            <person name="Sun H."/>
            <person name="Tunlid A."/>
            <person name="Henrissat B."/>
            <person name="Grigoriev I.V."/>
            <person name="Hibbett D.S."/>
            <person name="Martin F."/>
        </authorList>
    </citation>
    <scope>NUCLEOTIDE SEQUENCE [LARGE SCALE GENOMIC DNA]</scope>
    <source>
        <strain evidence="2 3">FD-317 M1</strain>
    </source>
</reference>
<feature type="region of interest" description="Disordered" evidence="1">
    <location>
        <begin position="461"/>
        <end position="484"/>
    </location>
</feature>
<feature type="region of interest" description="Disordered" evidence="1">
    <location>
        <begin position="1"/>
        <end position="40"/>
    </location>
</feature>
<feature type="compositionally biased region" description="Low complexity" evidence="1">
    <location>
        <begin position="461"/>
        <end position="470"/>
    </location>
</feature>